<dbReference type="InterPro" id="IPR012337">
    <property type="entry name" value="RNaseH-like_sf"/>
</dbReference>
<accession>A0ABR2UA45</accession>
<protein>
    <recommendedName>
        <fullName evidence="3">RNase H type-1 domain-containing protein</fullName>
    </recommendedName>
</protein>
<organism evidence="1 2">
    <name type="scientific">Hibiscus sabdariffa</name>
    <name type="common">roselle</name>
    <dbReference type="NCBI Taxonomy" id="183260"/>
    <lineage>
        <taxon>Eukaryota</taxon>
        <taxon>Viridiplantae</taxon>
        <taxon>Streptophyta</taxon>
        <taxon>Embryophyta</taxon>
        <taxon>Tracheophyta</taxon>
        <taxon>Spermatophyta</taxon>
        <taxon>Magnoliopsida</taxon>
        <taxon>eudicotyledons</taxon>
        <taxon>Gunneridae</taxon>
        <taxon>Pentapetalae</taxon>
        <taxon>rosids</taxon>
        <taxon>malvids</taxon>
        <taxon>Malvales</taxon>
        <taxon>Malvaceae</taxon>
        <taxon>Malvoideae</taxon>
        <taxon>Hibiscus</taxon>
    </lineage>
</organism>
<evidence type="ECO:0000313" key="2">
    <source>
        <dbReference type="Proteomes" id="UP001396334"/>
    </source>
</evidence>
<evidence type="ECO:0008006" key="3">
    <source>
        <dbReference type="Google" id="ProtNLM"/>
    </source>
</evidence>
<sequence length="137" mass="15981">MPHSFISAEIIVCRWSKPPRGWIKVNTDWARNPSTGFACCGEVDRDENMHWCFDKKEAYRSLSVNNPMMITFSLRVHFAPMLNRDCEVRFEWVSRECNMMTDRLAKAAIDLSLDYHHFLDPPLFVVEMLNADALVEP</sequence>
<dbReference type="Proteomes" id="UP001396334">
    <property type="component" value="Unassembled WGS sequence"/>
</dbReference>
<dbReference type="InterPro" id="IPR053151">
    <property type="entry name" value="RNase_H-like"/>
</dbReference>
<evidence type="ECO:0000313" key="1">
    <source>
        <dbReference type="EMBL" id="KAK9046587.1"/>
    </source>
</evidence>
<keyword evidence="2" id="KW-1185">Reference proteome</keyword>
<proteinExistence type="predicted"/>
<dbReference type="PANTHER" id="PTHR47723:SF19">
    <property type="entry name" value="POLYNUCLEOTIDYL TRANSFERASE, RIBONUCLEASE H-LIKE SUPERFAMILY PROTEIN"/>
    <property type="match status" value="1"/>
</dbReference>
<name>A0ABR2UA45_9ROSI</name>
<dbReference type="SUPFAM" id="SSF53098">
    <property type="entry name" value="Ribonuclease H-like"/>
    <property type="match status" value="1"/>
</dbReference>
<dbReference type="EMBL" id="JBBPBN010000001">
    <property type="protein sequence ID" value="KAK9046587.1"/>
    <property type="molecule type" value="Genomic_DNA"/>
</dbReference>
<reference evidence="1 2" key="1">
    <citation type="journal article" date="2024" name="G3 (Bethesda)">
        <title>Genome assembly of Hibiscus sabdariffa L. provides insights into metabolisms of medicinal natural products.</title>
        <authorList>
            <person name="Kim T."/>
        </authorList>
    </citation>
    <scope>NUCLEOTIDE SEQUENCE [LARGE SCALE GENOMIC DNA]</scope>
    <source>
        <strain evidence="1">TK-2024</strain>
        <tissue evidence="1">Old leaves</tissue>
    </source>
</reference>
<comment type="caution">
    <text evidence="1">The sequence shown here is derived from an EMBL/GenBank/DDBJ whole genome shotgun (WGS) entry which is preliminary data.</text>
</comment>
<gene>
    <name evidence="1" type="ORF">V6N11_052472</name>
</gene>
<dbReference type="PANTHER" id="PTHR47723">
    <property type="entry name" value="OS05G0353850 PROTEIN"/>
    <property type="match status" value="1"/>
</dbReference>